<dbReference type="Pfam" id="PF26577">
    <property type="entry name" value="TSEN34_N"/>
    <property type="match status" value="1"/>
</dbReference>
<keyword evidence="6" id="KW-0863">Zinc-finger</keyword>
<feature type="compositionally biased region" description="Polar residues" evidence="7">
    <location>
        <begin position="655"/>
        <end position="667"/>
    </location>
</feature>
<protein>
    <recommendedName>
        <fullName evidence="2">tRNA-intron lyase</fullName>
        <ecNumber evidence="2">4.6.1.16</ecNumber>
    </recommendedName>
</protein>
<feature type="domain" description="SWIM-type" evidence="8">
    <location>
        <begin position="320"/>
        <end position="370"/>
    </location>
</feature>
<keyword evidence="6" id="KW-0862">Zinc</keyword>
<dbReference type="PANTHER" id="PTHR13070:SF0">
    <property type="entry name" value="TRNA-SPLICING ENDONUCLEASE SUBUNIT SEN34"/>
    <property type="match status" value="1"/>
</dbReference>
<evidence type="ECO:0000256" key="6">
    <source>
        <dbReference type="PROSITE-ProRule" id="PRU00325"/>
    </source>
</evidence>
<keyword evidence="4" id="KW-0456">Lyase</keyword>
<dbReference type="InterPro" id="IPR059049">
    <property type="entry name" value="TSEN34_N"/>
</dbReference>
<dbReference type="PROSITE" id="PS50966">
    <property type="entry name" value="ZF_SWIM"/>
    <property type="match status" value="1"/>
</dbReference>
<dbReference type="GO" id="GO:0000379">
    <property type="term" value="P:tRNA-type intron splice site recognition and cleavage"/>
    <property type="evidence" value="ECO:0007669"/>
    <property type="project" value="TreeGrafter"/>
</dbReference>
<evidence type="ECO:0000256" key="3">
    <source>
        <dbReference type="ARBA" id="ARBA00022694"/>
    </source>
</evidence>
<dbReference type="EC" id="4.6.1.16" evidence="2"/>
<dbReference type="PANTHER" id="PTHR13070">
    <property type="entry name" value="TRNA-SPLICING ENDONUCLEASE SUBUNIT SEN34-RELATED"/>
    <property type="match status" value="1"/>
</dbReference>
<comment type="similarity">
    <text evidence="1">Belongs to the tRNA-intron endonuclease family.</text>
</comment>
<feature type="region of interest" description="Disordered" evidence="7">
    <location>
        <begin position="634"/>
        <end position="698"/>
    </location>
</feature>
<keyword evidence="3" id="KW-0819">tRNA processing</keyword>
<dbReference type="Pfam" id="PF10551">
    <property type="entry name" value="MULE"/>
    <property type="match status" value="1"/>
</dbReference>
<evidence type="ECO:0000259" key="8">
    <source>
        <dbReference type="PROSITE" id="PS50966"/>
    </source>
</evidence>
<gene>
    <name evidence="9" type="ORF">HNY73_015208</name>
</gene>
<reference evidence="9" key="1">
    <citation type="journal article" date="2020" name="bioRxiv">
        <title>Chromosome-level reference genome of the European wasp spider Argiope bruennichi: a resource for studies on range expansion and evolutionary adaptation.</title>
        <authorList>
            <person name="Sheffer M.M."/>
            <person name="Hoppe A."/>
            <person name="Krehenwinkel H."/>
            <person name="Uhl G."/>
            <person name="Kuss A.W."/>
            <person name="Jensen L."/>
            <person name="Jensen C."/>
            <person name="Gillespie R.G."/>
            <person name="Hoff K.J."/>
            <person name="Prost S."/>
        </authorList>
    </citation>
    <scope>NUCLEOTIDE SEQUENCE</scope>
</reference>
<dbReference type="AlphaFoldDB" id="A0A8T0ERD7"/>
<evidence type="ECO:0000313" key="9">
    <source>
        <dbReference type="EMBL" id="KAF8778493.1"/>
    </source>
</evidence>
<feature type="compositionally biased region" description="Basic and acidic residues" evidence="7">
    <location>
        <begin position="671"/>
        <end position="689"/>
    </location>
</feature>
<dbReference type="EMBL" id="JABXBU010002072">
    <property type="protein sequence ID" value="KAF8778493.1"/>
    <property type="molecule type" value="Genomic_DNA"/>
</dbReference>
<dbReference type="GO" id="GO:0003676">
    <property type="term" value="F:nucleic acid binding"/>
    <property type="evidence" value="ECO:0007669"/>
    <property type="project" value="InterPro"/>
</dbReference>
<dbReference type="GO" id="GO:0000213">
    <property type="term" value="F:tRNA-intron lyase activity"/>
    <property type="evidence" value="ECO:0007669"/>
    <property type="project" value="UniProtKB-EC"/>
</dbReference>
<keyword evidence="9" id="KW-0255">Endonuclease</keyword>
<reference evidence="9" key="2">
    <citation type="submission" date="2020-06" db="EMBL/GenBank/DDBJ databases">
        <authorList>
            <person name="Sheffer M."/>
        </authorList>
    </citation>
    <scope>NUCLEOTIDE SEQUENCE</scope>
</reference>
<dbReference type="InterPro" id="IPR011856">
    <property type="entry name" value="tRNA_endonuc-like_dom_sf"/>
</dbReference>
<evidence type="ECO:0000256" key="1">
    <source>
        <dbReference type="ARBA" id="ARBA00008078"/>
    </source>
</evidence>
<organism evidence="9 10">
    <name type="scientific">Argiope bruennichi</name>
    <name type="common">Wasp spider</name>
    <name type="synonym">Aranea bruennichi</name>
    <dbReference type="NCBI Taxonomy" id="94029"/>
    <lineage>
        <taxon>Eukaryota</taxon>
        <taxon>Metazoa</taxon>
        <taxon>Ecdysozoa</taxon>
        <taxon>Arthropoda</taxon>
        <taxon>Chelicerata</taxon>
        <taxon>Arachnida</taxon>
        <taxon>Araneae</taxon>
        <taxon>Araneomorphae</taxon>
        <taxon>Entelegynae</taxon>
        <taxon>Araneoidea</taxon>
        <taxon>Araneidae</taxon>
        <taxon>Argiope</taxon>
    </lineage>
</organism>
<comment type="catalytic activity">
    <reaction evidence="5">
        <text>pretRNA = a 3'-half-tRNA molecule with a 5'-OH end + a 5'-half-tRNA molecule with a 2',3'-cyclic phosphate end + an intron with a 2',3'-cyclic phosphate and a 5'-hydroxyl terminus.</text>
        <dbReference type="EC" id="4.6.1.16"/>
    </reaction>
</comment>
<dbReference type="Pfam" id="PF01974">
    <property type="entry name" value="tRNA_int_endo"/>
    <property type="match status" value="1"/>
</dbReference>
<keyword evidence="6" id="KW-0479">Metal-binding</keyword>
<feature type="compositionally biased region" description="Low complexity" evidence="7">
    <location>
        <begin position="634"/>
        <end position="647"/>
    </location>
</feature>
<evidence type="ECO:0000256" key="5">
    <source>
        <dbReference type="ARBA" id="ARBA00034031"/>
    </source>
</evidence>
<evidence type="ECO:0000256" key="4">
    <source>
        <dbReference type="ARBA" id="ARBA00023239"/>
    </source>
</evidence>
<dbReference type="CDD" id="cd22363">
    <property type="entry name" value="tRNA-intron_lyase_C"/>
    <property type="match status" value="1"/>
</dbReference>
<comment type="caution">
    <text evidence="9">The sequence shown here is derived from an EMBL/GenBank/DDBJ whole genome shotgun (WGS) entry which is preliminary data.</text>
</comment>
<evidence type="ECO:0000256" key="2">
    <source>
        <dbReference type="ARBA" id="ARBA00012573"/>
    </source>
</evidence>
<dbReference type="SUPFAM" id="SSF53032">
    <property type="entry name" value="tRNA-intron endonuclease catalytic domain-like"/>
    <property type="match status" value="1"/>
</dbReference>
<keyword evidence="9" id="KW-0540">Nuclease</keyword>
<dbReference type="GO" id="GO:0005634">
    <property type="term" value="C:nucleus"/>
    <property type="evidence" value="ECO:0007669"/>
    <property type="project" value="UniProtKB-ARBA"/>
</dbReference>
<keyword evidence="10" id="KW-1185">Reference proteome</keyword>
<name>A0A8T0ERD7_ARGBR</name>
<keyword evidence="9" id="KW-0378">Hydrolase</keyword>
<dbReference type="InterPro" id="IPR018289">
    <property type="entry name" value="MULE_transposase_dom"/>
</dbReference>
<proteinExistence type="inferred from homology"/>
<sequence length="845" mass="97324">MIADDYNPILVYKPIGESLSDFPQIGTEEFLLGFATEAQMKLLELYGEKCIMLDSTHGTNQYGFQLTTILVNDDNHEGIPVATLFSTRVACETFEPFFKAIKLKLKEDFKTKLILTDDTNSFCNAWTNIFQDDAKHILCAWHVLRNWHSNLKGKVKDETLRLKMKNDMELFLHELDVVTFEKYLKEFTIKYEEETTFLKYFEEHYMNRKEKWAYCHRAQLGVNTNMKLERWHRQLKYEETGGTIMKRLDKSIHVVLKAVTKKLLGRIISIERGKLTHRVSLIRKRHLVAQNLDEKMYSVYEVKEHQWTVAKVEGSSIFTYDISIGNRDCKCDIICSHCGICIHTLTCTCVDYNIRYVICKHIHFFCKTVNFSIKTDAASICSNADDANEGELAIAVNEHKELQSFEKSAIVNQLQRKSRTDISAQKASLVLRLQNISNQIQALEALEDLNGAAELTKTLEMYLQTVSSKRSLPSIPDEVKNTPTNKLLIEILLKFLESMINLYLCNGKACVWNVKDIMTLREKYRIVGYLIGSYPEKPFQLQAKWLPLKLMSEETRLLIDKGIAQLVSLSKDLPDSAIIQQFYEQRDKLCEEQISIYKENRKKQILEKADEIFEGKKRKYLEALEKKKKAQKLSETSAVTTAESSSVQETDAESKSFQGENSSNSTAVLKENVENDPGRDSAIEGEKNMSSESQECNSESINIDKQAIIDAELAKVTSISKELCLVQLFTECPWKTKFDPVNWRYPSTEREKLRCTVYRDLWEKKYYITSGVKFGGDFLAYEGDPLKYHALFIIVCKCHGERFQGSDLVVYGRLGHQVKKTVVLATQNEQGKVEYISLSWENEMT</sequence>
<evidence type="ECO:0000256" key="7">
    <source>
        <dbReference type="SAM" id="MobiDB-lite"/>
    </source>
</evidence>
<dbReference type="InterPro" id="IPR036167">
    <property type="entry name" value="tRNA_intron_Endo_cat-like_sf"/>
</dbReference>
<dbReference type="InterPro" id="IPR006677">
    <property type="entry name" value="tRNA_intron_Endonuc_cat-like"/>
</dbReference>
<dbReference type="GO" id="GO:0008270">
    <property type="term" value="F:zinc ion binding"/>
    <property type="evidence" value="ECO:0007669"/>
    <property type="project" value="UniProtKB-KW"/>
</dbReference>
<dbReference type="InterPro" id="IPR007527">
    <property type="entry name" value="Znf_SWIM"/>
</dbReference>
<accession>A0A8T0ERD7</accession>
<dbReference type="Gene3D" id="3.40.1350.10">
    <property type="match status" value="1"/>
</dbReference>
<dbReference type="Proteomes" id="UP000807504">
    <property type="component" value="Unassembled WGS sequence"/>
</dbReference>
<evidence type="ECO:0000313" key="10">
    <source>
        <dbReference type="Proteomes" id="UP000807504"/>
    </source>
</evidence>